<dbReference type="SUPFAM" id="SSF103473">
    <property type="entry name" value="MFS general substrate transporter"/>
    <property type="match status" value="1"/>
</dbReference>
<evidence type="ECO:0000313" key="8">
    <source>
        <dbReference type="Proteomes" id="UP000294947"/>
    </source>
</evidence>
<evidence type="ECO:0000256" key="5">
    <source>
        <dbReference type="SAM" id="Phobius"/>
    </source>
</evidence>
<evidence type="ECO:0000256" key="4">
    <source>
        <dbReference type="ARBA" id="ARBA00023136"/>
    </source>
</evidence>
<feature type="transmembrane region" description="Helical" evidence="5">
    <location>
        <begin position="179"/>
        <end position="199"/>
    </location>
</feature>
<reference evidence="7 8" key="1">
    <citation type="submission" date="2019-03" db="EMBL/GenBank/DDBJ databases">
        <title>Draft genome sequences of novel Actinobacteria.</title>
        <authorList>
            <person name="Sahin N."/>
            <person name="Ay H."/>
            <person name="Saygin H."/>
        </authorList>
    </citation>
    <scope>NUCLEOTIDE SEQUENCE [LARGE SCALE GENOMIC DNA]</scope>
    <source>
        <strain evidence="7 8">7K502</strain>
    </source>
</reference>
<feature type="domain" description="Major facilitator superfamily (MFS) profile" evidence="6">
    <location>
        <begin position="25"/>
        <end position="428"/>
    </location>
</feature>
<dbReference type="InterPro" id="IPR050382">
    <property type="entry name" value="MFS_Na/Anion_cotransporter"/>
</dbReference>
<feature type="transmembrane region" description="Helical" evidence="5">
    <location>
        <begin position="310"/>
        <end position="329"/>
    </location>
</feature>
<keyword evidence="3 5" id="KW-1133">Transmembrane helix</keyword>
<dbReference type="InterPro" id="IPR011701">
    <property type="entry name" value="MFS"/>
</dbReference>
<feature type="transmembrane region" description="Helical" evidence="5">
    <location>
        <begin position="403"/>
        <end position="423"/>
    </location>
</feature>
<feature type="transmembrane region" description="Helical" evidence="5">
    <location>
        <begin position="63"/>
        <end position="86"/>
    </location>
</feature>
<feature type="transmembrane region" description="Helical" evidence="5">
    <location>
        <begin position="276"/>
        <end position="298"/>
    </location>
</feature>
<dbReference type="PANTHER" id="PTHR11662:SF450">
    <property type="entry name" value="BLR1003 PROTEIN"/>
    <property type="match status" value="1"/>
</dbReference>
<comment type="caution">
    <text evidence="7">The sequence shown here is derived from an EMBL/GenBank/DDBJ whole genome shotgun (WGS) entry which is preliminary data.</text>
</comment>
<comment type="subcellular location">
    <subcellularLocation>
        <location evidence="1">Cell membrane</location>
        <topology evidence="1">Multi-pass membrane protein</topology>
    </subcellularLocation>
</comment>
<evidence type="ECO:0000256" key="1">
    <source>
        <dbReference type="ARBA" id="ARBA00004651"/>
    </source>
</evidence>
<feature type="transmembrane region" description="Helical" evidence="5">
    <location>
        <begin position="22"/>
        <end position="42"/>
    </location>
</feature>
<gene>
    <name evidence="7" type="ORF">E1288_16190</name>
</gene>
<keyword evidence="2 5" id="KW-0812">Transmembrane</keyword>
<dbReference type="InterPro" id="IPR036259">
    <property type="entry name" value="MFS_trans_sf"/>
</dbReference>
<dbReference type="Proteomes" id="UP000294947">
    <property type="component" value="Unassembled WGS sequence"/>
</dbReference>
<keyword evidence="4 5" id="KW-0472">Membrane</keyword>
<feature type="transmembrane region" description="Helical" evidence="5">
    <location>
        <begin position="152"/>
        <end position="173"/>
    </location>
</feature>
<evidence type="ECO:0000313" key="7">
    <source>
        <dbReference type="EMBL" id="TDD50735.1"/>
    </source>
</evidence>
<dbReference type="RefSeq" id="WP_132485876.1">
    <property type="nucleotide sequence ID" value="NZ_SMKW01000019.1"/>
</dbReference>
<sequence length="442" mass="46721">MASAEIGTPVVSPVLPRPDRKAWGVVILLFAFFTLNFADKAAVGLAAQQIRHDLGLTAGDFGLVGSAFFWLFAVGAVGLSAAMRWISAKWAAAILMFTWIASMLPLAVPTTFGVLLVSRIVLGFFEGPAHALCQSVVADRFPKEKRAFAGSIVNAGSSVGPLISAPVLTWVIVSYSWHAAFLVLIAVGVVWLVVWLCYVERQPLRKRPTTAAAAEADPNGHIDVPFLRLLRLPSFWGLSLLSFAGYLITSLKVSWLPAFLGEGLGYAPTTVGWLVTAPYATAVVVLVASGYLSGRLLARGWSSRAARGHLSGALIVFAGLSMIAFALVGPGTLQLVLVICTFSINSVAFSVAFAGASDFLPQRQRTAFFGCVIGFYSIAGIVAPYALGLIVQAGPTPSEGYSNGFLVVGIAICAFAVIGARLLDPEAARRTLEAETAMRRAS</sequence>
<evidence type="ECO:0000259" key="6">
    <source>
        <dbReference type="PROSITE" id="PS50850"/>
    </source>
</evidence>
<feature type="transmembrane region" description="Helical" evidence="5">
    <location>
        <begin position="335"/>
        <end position="355"/>
    </location>
</feature>
<protein>
    <submittedName>
        <fullName evidence="7">MFS transporter</fullName>
    </submittedName>
</protein>
<dbReference type="Pfam" id="PF07690">
    <property type="entry name" value="MFS_1"/>
    <property type="match status" value="1"/>
</dbReference>
<dbReference type="GO" id="GO:0005886">
    <property type="term" value="C:plasma membrane"/>
    <property type="evidence" value="ECO:0007669"/>
    <property type="project" value="UniProtKB-SubCell"/>
</dbReference>
<proteinExistence type="predicted"/>
<feature type="transmembrane region" description="Helical" evidence="5">
    <location>
        <begin position="235"/>
        <end position="256"/>
    </location>
</feature>
<dbReference type="AlphaFoldDB" id="A0A4R4YYW5"/>
<dbReference type="Gene3D" id="1.20.1250.20">
    <property type="entry name" value="MFS general substrate transporter like domains"/>
    <property type="match status" value="2"/>
</dbReference>
<evidence type="ECO:0000256" key="2">
    <source>
        <dbReference type="ARBA" id="ARBA00022692"/>
    </source>
</evidence>
<evidence type="ECO:0000256" key="3">
    <source>
        <dbReference type="ARBA" id="ARBA00022989"/>
    </source>
</evidence>
<feature type="transmembrane region" description="Helical" evidence="5">
    <location>
        <begin position="92"/>
        <end position="117"/>
    </location>
</feature>
<organism evidence="7 8">
    <name type="scientific">Saccharopolyspora elongata</name>
    <dbReference type="NCBI Taxonomy" id="2530387"/>
    <lineage>
        <taxon>Bacteria</taxon>
        <taxon>Bacillati</taxon>
        <taxon>Actinomycetota</taxon>
        <taxon>Actinomycetes</taxon>
        <taxon>Pseudonocardiales</taxon>
        <taxon>Pseudonocardiaceae</taxon>
        <taxon>Saccharopolyspora</taxon>
    </lineage>
</organism>
<dbReference type="EMBL" id="SMKW01000019">
    <property type="protein sequence ID" value="TDD50735.1"/>
    <property type="molecule type" value="Genomic_DNA"/>
</dbReference>
<dbReference type="GO" id="GO:0022857">
    <property type="term" value="F:transmembrane transporter activity"/>
    <property type="evidence" value="ECO:0007669"/>
    <property type="project" value="InterPro"/>
</dbReference>
<feature type="transmembrane region" description="Helical" evidence="5">
    <location>
        <begin position="367"/>
        <end position="391"/>
    </location>
</feature>
<keyword evidence="8" id="KW-1185">Reference proteome</keyword>
<dbReference type="PROSITE" id="PS50850">
    <property type="entry name" value="MFS"/>
    <property type="match status" value="1"/>
</dbReference>
<accession>A0A4R4YYW5</accession>
<dbReference type="InterPro" id="IPR020846">
    <property type="entry name" value="MFS_dom"/>
</dbReference>
<dbReference type="OrthoDB" id="4474610at2"/>
<name>A0A4R4YYW5_9PSEU</name>
<dbReference type="PANTHER" id="PTHR11662">
    <property type="entry name" value="SOLUTE CARRIER FAMILY 17"/>
    <property type="match status" value="1"/>
</dbReference>